<evidence type="ECO:0000259" key="6">
    <source>
        <dbReference type="Pfam" id="PF04263"/>
    </source>
</evidence>
<dbReference type="GO" id="GO:0009229">
    <property type="term" value="P:thiamine diphosphate biosynthetic process"/>
    <property type="evidence" value="ECO:0007669"/>
    <property type="project" value="InterPro"/>
</dbReference>
<dbReference type="EC" id="2.7.6.2" evidence="5"/>
<dbReference type="InterPro" id="IPR053149">
    <property type="entry name" value="TPK"/>
</dbReference>
<dbReference type="Proteomes" id="UP000286928">
    <property type="component" value="Unassembled WGS sequence"/>
</dbReference>
<dbReference type="GO" id="GO:0006772">
    <property type="term" value="P:thiamine metabolic process"/>
    <property type="evidence" value="ECO:0007669"/>
    <property type="project" value="UniProtKB-UniRule"/>
</dbReference>
<dbReference type="RefSeq" id="WP_126164770.1">
    <property type="nucleotide sequence ID" value="NZ_PELO01000128.1"/>
</dbReference>
<proteinExistence type="predicted"/>
<keyword evidence="1" id="KW-0808">Transferase</keyword>
<dbReference type="GO" id="GO:0005524">
    <property type="term" value="F:ATP binding"/>
    <property type="evidence" value="ECO:0007669"/>
    <property type="project" value="UniProtKB-KW"/>
</dbReference>
<name>A0A430SAX2_THESC</name>
<keyword evidence="10" id="KW-1185">Reference proteome</keyword>
<dbReference type="NCBIfam" id="TIGR01378">
    <property type="entry name" value="thi_PPkinase"/>
    <property type="match status" value="1"/>
</dbReference>
<keyword evidence="3 7" id="KW-0418">Kinase</keyword>
<reference evidence="9 10" key="2">
    <citation type="journal article" date="2019" name="Extremophiles">
        <title>Biogeography of thermophiles and predominance of Thermus scotoductus in domestic water heaters.</title>
        <authorList>
            <person name="Wilpiszeski R.L."/>
            <person name="Zhang Z."/>
            <person name="House C.H."/>
        </authorList>
    </citation>
    <scope>NUCLEOTIDE SEQUENCE [LARGE SCALE GENOMIC DNA]</scope>
    <source>
        <strain evidence="8 10">12_S12</strain>
        <strain evidence="7 9">20_S20</strain>
    </source>
</reference>
<organism evidence="7 9">
    <name type="scientific">Thermus scotoductus</name>
    <dbReference type="NCBI Taxonomy" id="37636"/>
    <lineage>
        <taxon>Bacteria</taxon>
        <taxon>Thermotogati</taxon>
        <taxon>Deinococcota</taxon>
        <taxon>Deinococci</taxon>
        <taxon>Thermales</taxon>
        <taxon>Thermaceae</taxon>
        <taxon>Thermus</taxon>
    </lineage>
</organism>
<protein>
    <recommendedName>
        <fullName evidence="5">Thiamine diphosphokinase</fullName>
        <ecNumber evidence="5">2.7.6.2</ecNumber>
    </recommendedName>
</protein>
<reference evidence="8" key="1">
    <citation type="submission" date="2017-10" db="EMBL/GenBank/DDBJ databases">
        <authorList>
            <person name="Wilpiszeski R.L."/>
            <person name="Zhidan Z."/>
            <person name="House C.H."/>
        </authorList>
    </citation>
    <scope>NUCLEOTIDE SEQUENCE</scope>
    <source>
        <strain evidence="8">12_S12</strain>
    </source>
</reference>
<dbReference type="PANTHER" id="PTHR41299">
    <property type="entry name" value="THIAMINE PYROPHOSPHOKINASE"/>
    <property type="match status" value="1"/>
</dbReference>
<gene>
    <name evidence="8" type="ORF">CSW25_07875</name>
    <name evidence="7" type="ORF">CSW33_04820</name>
</gene>
<sequence length="205" mass="22364">MRRFALLLGGPLLVTEALRERLRGLRLLAADSGGRHALALRLPLELWLGDFDSSPPWLQQILPAPKEVLTRDKDLTDGEALVRKALELGAEEVLLLGGIGGRLDHTLAHLELAFLLAEKGVRVELTDGLTRAFPLLAGLHAFPLEKGTAFSLLPFPEATLAVEGARWNLPPTSLKATTLTLENQALGPIRVRVERGRAVLYLLQT</sequence>
<dbReference type="AlphaFoldDB" id="A0A430SAX2"/>
<evidence type="ECO:0000313" key="10">
    <source>
        <dbReference type="Proteomes" id="UP000287962"/>
    </source>
</evidence>
<evidence type="ECO:0000256" key="4">
    <source>
        <dbReference type="ARBA" id="ARBA00022840"/>
    </source>
</evidence>
<evidence type="ECO:0000256" key="2">
    <source>
        <dbReference type="ARBA" id="ARBA00022741"/>
    </source>
</evidence>
<feature type="domain" description="Thiamin pyrophosphokinase catalytic" evidence="6">
    <location>
        <begin position="28"/>
        <end position="123"/>
    </location>
</feature>
<accession>A0A430SAX2</accession>
<dbReference type="GO" id="GO:0004788">
    <property type="term" value="F:thiamine diphosphokinase activity"/>
    <property type="evidence" value="ECO:0007669"/>
    <property type="project" value="UniProtKB-UniRule"/>
</dbReference>
<dbReference type="PANTHER" id="PTHR41299:SF1">
    <property type="entry name" value="THIAMINE PYROPHOSPHOKINASE"/>
    <property type="match status" value="1"/>
</dbReference>
<keyword evidence="4" id="KW-0067">ATP-binding</keyword>
<comment type="caution">
    <text evidence="7">The sequence shown here is derived from an EMBL/GenBank/DDBJ whole genome shotgun (WGS) entry which is preliminary data.</text>
</comment>
<evidence type="ECO:0000256" key="5">
    <source>
        <dbReference type="NCBIfam" id="TIGR01378"/>
    </source>
</evidence>
<dbReference type="EMBL" id="PEMD01000115">
    <property type="protein sequence ID" value="RTH33192.1"/>
    <property type="molecule type" value="Genomic_DNA"/>
</dbReference>
<dbReference type="GO" id="GO:0016301">
    <property type="term" value="F:kinase activity"/>
    <property type="evidence" value="ECO:0007669"/>
    <property type="project" value="UniProtKB-KW"/>
</dbReference>
<evidence type="ECO:0000256" key="3">
    <source>
        <dbReference type="ARBA" id="ARBA00022777"/>
    </source>
</evidence>
<dbReference type="InterPro" id="IPR006282">
    <property type="entry name" value="Thi_PPkinase"/>
</dbReference>
<evidence type="ECO:0000313" key="8">
    <source>
        <dbReference type="EMBL" id="RTI06596.1"/>
    </source>
</evidence>
<dbReference type="InterPro" id="IPR007371">
    <property type="entry name" value="TPK_catalytic"/>
</dbReference>
<keyword evidence="2" id="KW-0547">Nucleotide-binding</keyword>
<dbReference type="Pfam" id="PF04263">
    <property type="entry name" value="TPK_catalytic"/>
    <property type="match status" value="1"/>
</dbReference>
<evidence type="ECO:0000313" key="9">
    <source>
        <dbReference type="Proteomes" id="UP000286928"/>
    </source>
</evidence>
<evidence type="ECO:0000256" key="1">
    <source>
        <dbReference type="ARBA" id="ARBA00022679"/>
    </source>
</evidence>
<dbReference type="InterPro" id="IPR036759">
    <property type="entry name" value="TPK_catalytic_sf"/>
</dbReference>
<dbReference type="Gene3D" id="3.40.50.10240">
    <property type="entry name" value="Thiamin pyrophosphokinase, catalytic domain"/>
    <property type="match status" value="1"/>
</dbReference>
<dbReference type="SUPFAM" id="SSF63999">
    <property type="entry name" value="Thiamin pyrophosphokinase, catalytic domain"/>
    <property type="match status" value="1"/>
</dbReference>
<evidence type="ECO:0000313" key="7">
    <source>
        <dbReference type="EMBL" id="RTH33192.1"/>
    </source>
</evidence>
<dbReference type="EMBL" id="PEML01000264">
    <property type="protein sequence ID" value="RTI06596.1"/>
    <property type="molecule type" value="Genomic_DNA"/>
</dbReference>
<dbReference type="Proteomes" id="UP000287962">
    <property type="component" value="Unassembled WGS sequence"/>
</dbReference>